<evidence type="ECO:0000256" key="2">
    <source>
        <dbReference type="ARBA" id="ARBA00015341"/>
    </source>
</evidence>
<dbReference type="FunFam" id="3.40.50.10810:FF:000094">
    <property type="entry name" value="DNA excision repair protein ERCC-6"/>
    <property type="match status" value="1"/>
</dbReference>
<feature type="region of interest" description="Disordered" evidence="10">
    <location>
        <begin position="563"/>
        <end position="596"/>
    </location>
</feature>
<dbReference type="SMART" id="SM00487">
    <property type="entry name" value="DEXDc"/>
    <property type="match status" value="1"/>
</dbReference>
<evidence type="ECO:0000256" key="8">
    <source>
        <dbReference type="ARBA" id="ARBA00029956"/>
    </source>
</evidence>
<evidence type="ECO:0000256" key="4">
    <source>
        <dbReference type="ARBA" id="ARBA00022776"/>
    </source>
</evidence>
<dbReference type="CDD" id="cd18000">
    <property type="entry name" value="DEXHc_ERCC6"/>
    <property type="match status" value="1"/>
</dbReference>
<feature type="region of interest" description="Disordered" evidence="10">
    <location>
        <begin position="311"/>
        <end position="353"/>
    </location>
</feature>
<evidence type="ECO:0000313" key="13">
    <source>
        <dbReference type="EMBL" id="KAG0730219.1"/>
    </source>
</evidence>
<dbReference type="Proteomes" id="UP000770661">
    <property type="component" value="Unassembled WGS sequence"/>
</dbReference>
<feature type="compositionally biased region" description="Polar residues" evidence="10">
    <location>
        <begin position="317"/>
        <end position="328"/>
    </location>
</feature>
<feature type="compositionally biased region" description="Basic and acidic residues" evidence="10">
    <location>
        <begin position="440"/>
        <end position="452"/>
    </location>
</feature>
<dbReference type="InterPro" id="IPR000330">
    <property type="entry name" value="SNF2_N"/>
</dbReference>
<keyword evidence="5" id="KW-0378">Hydrolase</keyword>
<evidence type="ECO:0000256" key="3">
    <source>
        <dbReference type="ARBA" id="ARBA00022618"/>
    </source>
</evidence>
<dbReference type="PANTHER" id="PTHR45629">
    <property type="entry name" value="SNF2/RAD54 FAMILY MEMBER"/>
    <property type="match status" value="1"/>
</dbReference>
<sequence length="1070" mass="122709">MDKILKLRAARCVPSLRGFSYENRDQHRALSRRTRTLLRRDKESRQCYFHPAPFLDHTRSQWTPSIEVLRLHLRSSFKWSWLHGSHSLVTTRKKSTRTNGENTRNMEGSTSAALPLEERTNTVDCTESPFEDDNSITRMKNKMEAVTDSTTEPENTTSIVVNQSKNEENPNYTVSLEKDLDIDSSNSLESQMYAATGSNVASSLHTATDQASQDLQAQENELRELGIDVVDQVSLERRVEAAVEEDLKTKTQQLKTLRGQKETLQQKLTSAEMNEEELDDFELEEGEFLEEDEENQEIEMKPDIEREKLIREGQMTPFGTTSTASKTVSFPRPNKSHAERHVVLKNKGPPLKSKAEMISCGEMTPFGTIVEPTDTSSRLSGKQPEAVGKFEQYLQDQFDRQNQRSGSSKNVHRKKSSGDPNYGIPKKRKKKLKEYVGVYDNRHSGTENDNHDTLNSTEKQRIKYSTKTKKTKKKDPLKKHILHPKKRKIEKVSGSITSSLESDQLKLAPRRLLSERVSFDTEDSNDQDSDSDYVPSDHDSSNLVEYENDENLKIEIVSEKKKRTVKVKKQKKPEDSDEMSSEDEIPKKKQKNMKAKDDGNIAEYMKRIEAWKKERLKKKQDKILKGEDLDSEEEEEQGYEQFTGGYKVPLLIWNKLYKYQKTCVRWLWELQSQGCGGILGDEMGLGKTIQMIAFLVGLSYSRLTYRRQRWKGLGPVLVVCPATVLHQWVREFHTWWPPFRVAVLHESGSFTGTRTALISNIHSYCGILVTSYTGIRDQLETLLQYDWHYIILDEGHKIRNPNAQITVALKRFRTPHKLILSGSPIQNSLKELWSLFDFVFPGKLGTLQVFLQQFAVPITQGGYANATKLELNDEQRKIYSEYISGDQVKAIMGGRAKPELAYGWWSRSGKMHVLHSILQLWSSQGHRVLLFTQSCQMMCILEKYLMDEGYSYLKMNGTTAVASRQPLINKFNTDPSYFVFLLTTRVGGIGVNLTGADRVIIYDPDWNPSTDAQARERAWRIGQLRHVTIYRFVLTPSIKCEPLPQNGYKWNLLPNTRCAPHTVTSMEPPA</sequence>
<comment type="function">
    <text evidence="7">Involved in mitotic DNA repair and meiotic recombination. Functions in the recombinational DNA repair pathway. Essential for interhomolog gene conversion (GC), but may have a less important role in intersister GC than spn-A/Rad51. In the presence of DNA, spn-A/Rad51 enhances the ATPase activity of okr/Rad54.</text>
</comment>
<dbReference type="InterPro" id="IPR001650">
    <property type="entry name" value="Helicase_C-like"/>
</dbReference>
<evidence type="ECO:0000256" key="7">
    <source>
        <dbReference type="ARBA" id="ARBA00024776"/>
    </source>
</evidence>
<dbReference type="AlphaFoldDB" id="A0A8J5D2C8"/>
<dbReference type="PROSITE" id="PS51194">
    <property type="entry name" value="HELICASE_CTER"/>
    <property type="match status" value="1"/>
</dbReference>
<gene>
    <name evidence="13" type="primary">ERCC6</name>
    <name evidence="13" type="ORF">GWK47_028702</name>
</gene>
<keyword evidence="3" id="KW-0132">Cell division</keyword>
<dbReference type="InterPro" id="IPR050496">
    <property type="entry name" value="SNF2_RAD54_helicase_repair"/>
</dbReference>
<dbReference type="SMART" id="SM00490">
    <property type="entry name" value="HELICc"/>
    <property type="match status" value="1"/>
</dbReference>
<evidence type="ECO:0000256" key="5">
    <source>
        <dbReference type="ARBA" id="ARBA00022801"/>
    </source>
</evidence>
<dbReference type="EMBL" id="JACEEZ010000375">
    <property type="protein sequence ID" value="KAG0730219.1"/>
    <property type="molecule type" value="Genomic_DNA"/>
</dbReference>
<dbReference type="CDD" id="cd18793">
    <property type="entry name" value="SF2_C_SNF"/>
    <property type="match status" value="1"/>
</dbReference>
<dbReference type="OrthoDB" id="413460at2759"/>
<evidence type="ECO:0000256" key="1">
    <source>
        <dbReference type="ARBA" id="ARBA00011467"/>
    </source>
</evidence>
<dbReference type="GO" id="GO:0008094">
    <property type="term" value="F:ATP-dependent activity, acting on DNA"/>
    <property type="evidence" value="ECO:0007669"/>
    <property type="project" value="TreeGrafter"/>
</dbReference>
<dbReference type="PROSITE" id="PS51192">
    <property type="entry name" value="HELICASE_ATP_BIND_1"/>
    <property type="match status" value="1"/>
</dbReference>
<dbReference type="GO" id="GO:0005634">
    <property type="term" value="C:nucleus"/>
    <property type="evidence" value="ECO:0007669"/>
    <property type="project" value="TreeGrafter"/>
</dbReference>
<feature type="region of interest" description="Disordered" evidence="10">
    <location>
        <begin position="365"/>
        <end position="550"/>
    </location>
</feature>
<evidence type="ECO:0000256" key="6">
    <source>
        <dbReference type="ARBA" id="ARBA00023306"/>
    </source>
</evidence>
<reference evidence="13" key="1">
    <citation type="submission" date="2020-07" db="EMBL/GenBank/DDBJ databases">
        <title>The High-quality genome of the commercially important snow crab, Chionoecetes opilio.</title>
        <authorList>
            <person name="Jeong J.-H."/>
            <person name="Ryu S."/>
        </authorList>
    </citation>
    <scope>NUCLEOTIDE SEQUENCE</scope>
    <source>
        <strain evidence="13">MADBK_172401_WGS</strain>
        <tissue evidence="13">Digestive gland</tissue>
    </source>
</reference>
<evidence type="ECO:0000259" key="12">
    <source>
        <dbReference type="PROSITE" id="PS51194"/>
    </source>
</evidence>
<comment type="subunit">
    <text evidence="1">Interacts (via N-terminus) with spn-A/Rad51.</text>
</comment>
<dbReference type="Pfam" id="PF00176">
    <property type="entry name" value="SNF2-rel_dom"/>
    <property type="match status" value="1"/>
</dbReference>
<protein>
    <recommendedName>
        <fullName evidence="2">DNA repair and recombination protein RAD54-like</fullName>
    </recommendedName>
    <alternativeName>
        <fullName evidence="8">Protein okra</fullName>
    </alternativeName>
</protein>
<keyword evidence="4" id="KW-0498">Mitosis</keyword>
<dbReference type="PANTHER" id="PTHR45629:SF7">
    <property type="entry name" value="DNA EXCISION REPAIR PROTEIN ERCC-6-RELATED"/>
    <property type="match status" value="1"/>
</dbReference>
<keyword evidence="9" id="KW-0175">Coiled coil</keyword>
<dbReference type="Gene3D" id="3.40.50.300">
    <property type="entry name" value="P-loop containing nucleotide triphosphate hydrolases"/>
    <property type="match status" value="1"/>
</dbReference>
<name>A0A8J5D2C8_CHIOP</name>
<dbReference type="SUPFAM" id="SSF52540">
    <property type="entry name" value="P-loop containing nucleoside triphosphate hydrolases"/>
    <property type="match status" value="2"/>
</dbReference>
<feature type="domain" description="Helicase ATP-binding" evidence="11">
    <location>
        <begin position="668"/>
        <end position="842"/>
    </location>
</feature>
<dbReference type="GO" id="GO:0016787">
    <property type="term" value="F:hydrolase activity"/>
    <property type="evidence" value="ECO:0007669"/>
    <property type="project" value="UniProtKB-KW"/>
</dbReference>
<dbReference type="Gene3D" id="3.40.50.10810">
    <property type="entry name" value="Tandem AAA-ATPase domain"/>
    <property type="match status" value="1"/>
</dbReference>
<organism evidence="13 14">
    <name type="scientific">Chionoecetes opilio</name>
    <name type="common">Atlantic snow crab</name>
    <name type="synonym">Cancer opilio</name>
    <dbReference type="NCBI Taxonomy" id="41210"/>
    <lineage>
        <taxon>Eukaryota</taxon>
        <taxon>Metazoa</taxon>
        <taxon>Ecdysozoa</taxon>
        <taxon>Arthropoda</taxon>
        <taxon>Crustacea</taxon>
        <taxon>Multicrustacea</taxon>
        <taxon>Malacostraca</taxon>
        <taxon>Eumalacostraca</taxon>
        <taxon>Eucarida</taxon>
        <taxon>Decapoda</taxon>
        <taxon>Pleocyemata</taxon>
        <taxon>Brachyura</taxon>
        <taxon>Eubrachyura</taxon>
        <taxon>Majoidea</taxon>
        <taxon>Majidae</taxon>
        <taxon>Chionoecetes</taxon>
    </lineage>
</organism>
<evidence type="ECO:0000256" key="10">
    <source>
        <dbReference type="SAM" id="MobiDB-lite"/>
    </source>
</evidence>
<comment type="caution">
    <text evidence="13">The sequence shown here is derived from an EMBL/GenBank/DDBJ whole genome shotgun (WGS) entry which is preliminary data.</text>
</comment>
<keyword evidence="6" id="KW-0131">Cell cycle</keyword>
<feature type="compositionally biased region" description="Acidic residues" evidence="10">
    <location>
        <begin position="520"/>
        <end position="531"/>
    </location>
</feature>
<dbReference type="InterPro" id="IPR049730">
    <property type="entry name" value="SNF2/RAD54-like_C"/>
</dbReference>
<dbReference type="InterPro" id="IPR038718">
    <property type="entry name" value="SNF2-like_sf"/>
</dbReference>
<dbReference type="InterPro" id="IPR027417">
    <property type="entry name" value="P-loop_NTPase"/>
</dbReference>
<evidence type="ECO:0000313" key="14">
    <source>
        <dbReference type="Proteomes" id="UP000770661"/>
    </source>
</evidence>
<dbReference type="Pfam" id="PF00271">
    <property type="entry name" value="Helicase_C"/>
    <property type="match status" value="1"/>
</dbReference>
<evidence type="ECO:0000256" key="9">
    <source>
        <dbReference type="SAM" id="Coils"/>
    </source>
</evidence>
<dbReference type="GO" id="GO:0051301">
    <property type="term" value="P:cell division"/>
    <property type="evidence" value="ECO:0007669"/>
    <property type="project" value="UniProtKB-KW"/>
</dbReference>
<dbReference type="GO" id="GO:0005524">
    <property type="term" value="F:ATP binding"/>
    <property type="evidence" value="ECO:0007669"/>
    <property type="project" value="InterPro"/>
</dbReference>
<dbReference type="InterPro" id="IPR014001">
    <property type="entry name" value="Helicase_ATP-bd"/>
</dbReference>
<evidence type="ECO:0000259" key="11">
    <source>
        <dbReference type="PROSITE" id="PS51192"/>
    </source>
</evidence>
<feature type="coiled-coil region" evidence="9">
    <location>
        <begin position="208"/>
        <end position="274"/>
    </location>
</feature>
<feature type="compositionally biased region" description="Basic residues" evidence="10">
    <location>
        <begin position="462"/>
        <end position="489"/>
    </location>
</feature>
<feature type="domain" description="Helicase C-terminal" evidence="12">
    <location>
        <begin position="916"/>
        <end position="1064"/>
    </location>
</feature>
<accession>A0A8J5D2C8</accession>
<dbReference type="GO" id="GO:0006283">
    <property type="term" value="P:transcription-coupled nucleotide-excision repair"/>
    <property type="evidence" value="ECO:0007669"/>
    <property type="project" value="TreeGrafter"/>
</dbReference>
<proteinExistence type="predicted"/>
<keyword evidence="14" id="KW-1185">Reference proteome</keyword>